<accession>W1Y6E0</accession>
<evidence type="ECO:0000313" key="1">
    <source>
        <dbReference type="EMBL" id="ETJ38118.1"/>
    </source>
</evidence>
<protein>
    <submittedName>
        <fullName evidence="1">Phage tail tape measure protein, lambda family</fullName>
    </submittedName>
</protein>
<feature type="non-terminal residue" evidence="1">
    <location>
        <position position="1"/>
    </location>
</feature>
<reference evidence="1" key="1">
    <citation type="submission" date="2013-12" db="EMBL/GenBank/DDBJ databases">
        <title>A Varibaculum cambriense genome reconstructed from a premature infant gut community with otherwise low bacterial novelty that shifts toward anaerobic metabolism during the third week of life.</title>
        <authorList>
            <person name="Brown C.T."/>
            <person name="Sharon I."/>
            <person name="Thomas B.C."/>
            <person name="Castelle C.J."/>
            <person name="Morowitz M.J."/>
            <person name="Banfield J.F."/>
        </authorList>
    </citation>
    <scope>NUCLEOTIDE SEQUENCE</scope>
</reference>
<dbReference type="AlphaFoldDB" id="W1Y6E0"/>
<proteinExistence type="predicted"/>
<organism evidence="1">
    <name type="scientific">human gut metagenome</name>
    <dbReference type="NCBI Taxonomy" id="408170"/>
    <lineage>
        <taxon>unclassified sequences</taxon>
        <taxon>metagenomes</taxon>
        <taxon>organismal metagenomes</taxon>
    </lineage>
</organism>
<name>W1Y6E0_9ZZZZ</name>
<dbReference type="EMBL" id="AZMM01007742">
    <property type="protein sequence ID" value="ETJ38118.1"/>
    <property type="molecule type" value="Genomic_DNA"/>
</dbReference>
<gene>
    <name evidence="1" type="ORF">Q604_UNBC07742G0001</name>
</gene>
<sequence>YNKRQQEGIELRQRADAFSKQYQTREQQRASELAKLEKLKNQYSKEEYNNLIAQINERYKDPKQPKAKGYSDDAAQRMIDHLNQQNALLSSQAELTVKLSS</sequence>
<feature type="non-terminal residue" evidence="1">
    <location>
        <position position="101"/>
    </location>
</feature>
<comment type="caution">
    <text evidence="1">The sequence shown here is derived from an EMBL/GenBank/DDBJ whole genome shotgun (WGS) entry which is preliminary data.</text>
</comment>